<evidence type="ECO:0000313" key="5">
    <source>
        <dbReference type="EMBL" id="EKC63307.1"/>
    </source>
</evidence>
<sequence length="66" mass="7067">MADLERCLQEAQAQRHRIIATDGVFSMDGNVAPLDKICELAEKYDALVMVDESHSAGVVGPTGHGV</sequence>
<dbReference type="GO" id="GO:0030170">
    <property type="term" value="F:pyridoxal phosphate binding"/>
    <property type="evidence" value="ECO:0007669"/>
    <property type="project" value="InterPro"/>
</dbReference>
<proteinExistence type="inferred from homology"/>
<evidence type="ECO:0000256" key="3">
    <source>
        <dbReference type="ARBA" id="ARBA00022679"/>
    </source>
</evidence>
<keyword evidence="5" id="KW-0436">Ligase</keyword>
<dbReference type="GO" id="GO:0016874">
    <property type="term" value="F:ligase activity"/>
    <property type="evidence" value="ECO:0007669"/>
    <property type="project" value="UniProtKB-KW"/>
</dbReference>
<dbReference type="Gene3D" id="3.40.640.10">
    <property type="entry name" value="Type I PLP-dependent aspartate aminotransferase-like (Major domain)"/>
    <property type="match status" value="1"/>
</dbReference>
<dbReference type="GO" id="GO:0008890">
    <property type="term" value="F:glycine C-acetyltransferase activity"/>
    <property type="evidence" value="ECO:0007669"/>
    <property type="project" value="TreeGrafter"/>
</dbReference>
<evidence type="ECO:0000256" key="2">
    <source>
        <dbReference type="ARBA" id="ARBA00008392"/>
    </source>
</evidence>
<comment type="caution">
    <text evidence="5">The sequence shown here is derived from an EMBL/GenBank/DDBJ whole genome shotgun (WGS) entry which is preliminary data.</text>
</comment>
<comment type="similarity">
    <text evidence="2">Belongs to the class-II pyridoxal-phosphate-dependent aminotransferase family.</text>
</comment>
<feature type="non-terminal residue" evidence="5">
    <location>
        <position position="66"/>
    </location>
</feature>
<organism evidence="5">
    <name type="scientific">human gut metagenome</name>
    <dbReference type="NCBI Taxonomy" id="408170"/>
    <lineage>
        <taxon>unclassified sequences</taxon>
        <taxon>metagenomes</taxon>
        <taxon>organismal metagenomes</taxon>
    </lineage>
</organism>
<dbReference type="InterPro" id="IPR015424">
    <property type="entry name" value="PyrdxlP-dep_Trfase"/>
</dbReference>
<dbReference type="PANTHER" id="PTHR13693">
    <property type="entry name" value="CLASS II AMINOTRANSFERASE/8-AMINO-7-OXONONANOATE SYNTHASE"/>
    <property type="match status" value="1"/>
</dbReference>
<evidence type="ECO:0000256" key="1">
    <source>
        <dbReference type="ARBA" id="ARBA00001933"/>
    </source>
</evidence>
<comment type="cofactor">
    <cofactor evidence="1">
        <name>pyridoxal 5'-phosphate</name>
        <dbReference type="ChEBI" id="CHEBI:597326"/>
    </cofactor>
</comment>
<dbReference type="InterPro" id="IPR015421">
    <property type="entry name" value="PyrdxlP-dep_Trfase_major"/>
</dbReference>
<dbReference type="Pfam" id="PF00155">
    <property type="entry name" value="Aminotran_1_2"/>
    <property type="match status" value="1"/>
</dbReference>
<keyword evidence="3" id="KW-0808">Transferase</keyword>
<evidence type="ECO:0000259" key="4">
    <source>
        <dbReference type="Pfam" id="PF00155"/>
    </source>
</evidence>
<dbReference type="EMBL" id="AJWZ01005175">
    <property type="protein sequence ID" value="EKC63307.1"/>
    <property type="molecule type" value="Genomic_DNA"/>
</dbReference>
<dbReference type="SUPFAM" id="SSF53383">
    <property type="entry name" value="PLP-dependent transferases"/>
    <property type="match status" value="1"/>
</dbReference>
<dbReference type="GO" id="GO:0005829">
    <property type="term" value="C:cytosol"/>
    <property type="evidence" value="ECO:0007669"/>
    <property type="project" value="TreeGrafter"/>
</dbReference>
<reference evidence="5" key="1">
    <citation type="journal article" date="2013" name="Environ. Microbiol.">
        <title>Microbiota from the distal guts of lean and obese adolescents exhibit partial functional redundancy besides clear differences in community structure.</title>
        <authorList>
            <person name="Ferrer M."/>
            <person name="Ruiz A."/>
            <person name="Lanza F."/>
            <person name="Haange S.B."/>
            <person name="Oberbach A."/>
            <person name="Till H."/>
            <person name="Bargiela R."/>
            <person name="Campoy C."/>
            <person name="Segura M.T."/>
            <person name="Richter M."/>
            <person name="von Bergen M."/>
            <person name="Seifert J."/>
            <person name="Suarez A."/>
        </authorList>
    </citation>
    <scope>NUCLEOTIDE SEQUENCE</scope>
</reference>
<dbReference type="AlphaFoldDB" id="K1SRI5"/>
<dbReference type="InterPro" id="IPR004839">
    <property type="entry name" value="Aminotransferase_I/II_large"/>
</dbReference>
<protein>
    <submittedName>
        <fullName evidence="5">2-amino-3-ketobutyrate coenzyme A ligase</fullName>
    </submittedName>
</protein>
<gene>
    <name evidence="5" type="ORF">OBE_07533</name>
</gene>
<feature type="domain" description="Aminotransferase class I/classII large" evidence="4">
    <location>
        <begin position="1"/>
        <end position="61"/>
    </location>
</feature>
<name>K1SRI5_9ZZZZ</name>
<dbReference type="PANTHER" id="PTHR13693:SF102">
    <property type="entry name" value="2-AMINO-3-KETOBUTYRATE COENZYME A LIGASE, MITOCHONDRIAL"/>
    <property type="match status" value="1"/>
</dbReference>
<dbReference type="InterPro" id="IPR050087">
    <property type="entry name" value="AON_synthase_class-II"/>
</dbReference>
<accession>K1SRI5</accession>